<dbReference type="RefSeq" id="WP_090916221.1">
    <property type="nucleotide sequence ID" value="NZ_JBAWSX010000003.1"/>
</dbReference>
<dbReference type="Gene3D" id="3.10.129.10">
    <property type="entry name" value="Hotdog Thioesterase"/>
    <property type="match status" value="1"/>
</dbReference>
<evidence type="ECO:0000313" key="2">
    <source>
        <dbReference type="Proteomes" id="UP001372526"/>
    </source>
</evidence>
<sequence length="123" mass="13706">MKVGEILTFEKSFTREDVELFSKISGDAGEHHVVPDEHGRVMVQGLLVATLPTKIGGDLNFIARDVELTFLRPVFTGDTVRCEVTLIHHEKQADRIIAVSKAECFNQNGKKVLEGSFQGIIRQ</sequence>
<organism evidence="1 2">
    <name type="scientific">Bacillus bruguierae</name>
    <dbReference type="NCBI Taxonomy" id="3127667"/>
    <lineage>
        <taxon>Bacteria</taxon>
        <taxon>Bacillati</taxon>
        <taxon>Bacillota</taxon>
        <taxon>Bacilli</taxon>
        <taxon>Bacillales</taxon>
        <taxon>Bacillaceae</taxon>
        <taxon>Bacillus</taxon>
    </lineage>
</organism>
<dbReference type="SUPFAM" id="SSF54637">
    <property type="entry name" value="Thioesterase/thiol ester dehydrase-isomerase"/>
    <property type="match status" value="1"/>
</dbReference>
<keyword evidence="2" id="KW-1185">Reference proteome</keyword>
<proteinExistence type="predicted"/>
<dbReference type="Proteomes" id="UP001372526">
    <property type="component" value="Unassembled WGS sequence"/>
</dbReference>
<accession>A0ABU8FH40</accession>
<dbReference type="InterPro" id="IPR050965">
    <property type="entry name" value="UPF0336/Enoyl-CoA_hydratase"/>
</dbReference>
<gene>
    <name evidence="1" type="ORF">WAZ07_06710</name>
</gene>
<evidence type="ECO:0000313" key="1">
    <source>
        <dbReference type="EMBL" id="MEI4801020.1"/>
    </source>
</evidence>
<protein>
    <submittedName>
        <fullName evidence="1">Enoyl-CoA hydratase</fullName>
    </submittedName>
</protein>
<comment type="caution">
    <text evidence="1">The sequence shown here is derived from an EMBL/GenBank/DDBJ whole genome shotgun (WGS) entry which is preliminary data.</text>
</comment>
<name>A0ABU8FH40_9BACI</name>
<dbReference type="PANTHER" id="PTHR43437">
    <property type="entry name" value="HYDROXYACYL-THIOESTER DEHYDRATASE TYPE 2, MITOCHONDRIAL-RELATED"/>
    <property type="match status" value="1"/>
</dbReference>
<dbReference type="InterPro" id="IPR029069">
    <property type="entry name" value="HotDog_dom_sf"/>
</dbReference>
<reference evidence="1 2" key="1">
    <citation type="submission" date="2024-01" db="EMBL/GenBank/DDBJ databases">
        <title>Seven novel Bacillus-like species.</title>
        <authorList>
            <person name="Liu G."/>
        </authorList>
    </citation>
    <scope>NUCLEOTIDE SEQUENCE [LARGE SCALE GENOMIC DNA]</scope>
    <source>
        <strain evidence="1 2">FJAT-51639</strain>
    </source>
</reference>
<dbReference type="PANTHER" id="PTHR43437:SF3">
    <property type="entry name" value="HYDROXYACYL-THIOESTER DEHYDRATASE TYPE 2, MITOCHONDRIAL"/>
    <property type="match status" value="1"/>
</dbReference>
<dbReference type="EMBL" id="JBAWSX010000003">
    <property type="protein sequence ID" value="MEI4801020.1"/>
    <property type="molecule type" value="Genomic_DNA"/>
</dbReference>